<dbReference type="AlphaFoldDB" id="A0A812IBS6"/>
<dbReference type="InterPro" id="IPR036412">
    <property type="entry name" value="HAD-like_sf"/>
</dbReference>
<organism evidence="9 10">
    <name type="scientific">Symbiodinium natans</name>
    <dbReference type="NCBI Taxonomy" id="878477"/>
    <lineage>
        <taxon>Eukaryota</taxon>
        <taxon>Sar</taxon>
        <taxon>Alveolata</taxon>
        <taxon>Dinophyceae</taxon>
        <taxon>Suessiales</taxon>
        <taxon>Symbiodiniaceae</taxon>
        <taxon>Symbiodinium</taxon>
    </lineage>
</organism>
<dbReference type="OrthoDB" id="10014216at2759"/>
<dbReference type="InterPro" id="IPR006434">
    <property type="entry name" value="Pyrimidine_nucleotidase_eu"/>
</dbReference>
<protein>
    <recommendedName>
        <fullName evidence="3">5'-nucleotidase</fullName>
        <ecNumber evidence="3">3.1.3.5</ecNumber>
    </recommendedName>
</protein>
<evidence type="ECO:0000256" key="1">
    <source>
        <dbReference type="ARBA" id="ARBA00000815"/>
    </source>
</evidence>
<evidence type="ECO:0000256" key="7">
    <source>
        <dbReference type="ARBA" id="ARBA00022842"/>
    </source>
</evidence>
<name>A0A812IBS6_9DINO</name>
<evidence type="ECO:0000256" key="8">
    <source>
        <dbReference type="ARBA" id="ARBA00023080"/>
    </source>
</evidence>
<dbReference type="GO" id="GO:0000287">
    <property type="term" value="F:magnesium ion binding"/>
    <property type="evidence" value="ECO:0007669"/>
    <property type="project" value="InterPro"/>
</dbReference>
<keyword evidence="5" id="KW-0547">Nucleotide-binding</keyword>
<dbReference type="PANTHER" id="PTHR13045:SF0">
    <property type="entry name" value="7-METHYLGUANOSINE PHOSPHATE-SPECIFIC 5'-NUCLEOTIDASE"/>
    <property type="match status" value="1"/>
</dbReference>
<evidence type="ECO:0000256" key="5">
    <source>
        <dbReference type="ARBA" id="ARBA00022741"/>
    </source>
</evidence>
<evidence type="ECO:0000313" key="10">
    <source>
        <dbReference type="Proteomes" id="UP000604046"/>
    </source>
</evidence>
<evidence type="ECO:0000256" key="3">
    <source>
        <dbReference type="ARBA" id="ARBA00012643"/>
    </source>
</evidence>
<keyword evidence="6" id="KW-0378">Hydrolase</keyword>
<evidence type="ECO:0000313" key="9">
    <source>
        <dbReference type="EMBL" id="CAE7029489.1"/>
    </source>
</evidence>
<evidence type="ECO:0000256" key="6">
    <source>
        <dbReference type="ARBA" id="ARBA00022801"/>
    </source>
</evidence>
<evidence type="ECO:0000256" key="2">
    <source>
        <dbReference type="ARBA" id="ARBA00008389"/>
    </source>
</evidence>
<dbReference type="GO" id="GO:0000166">
    <property type="term" value="F:nucleotide binding"/>
    <property type="evidence" value="ECO:0007669"/>
    <property type="project" value="UniProtKB-KW"/>
</dbReference>
<dbReference type="GO" id="GO:0008253">
    <property type="term" value="F:5'-nucleotidase activity"/>
    <property type="evidence" value="ECO:0007669"/>
    <property type="project" value="UniProtKB-EC"/>
</dbReference>
<gene>
    <name evidence="9" type="primary">NT5C3B</name>
    <name evidence="9" type="ORF">SNAT2548_LOCUS3537</name>
</gene>
<dbReference type="SUPFAM" id="SSF56784">
    <property type="entry name" value="HAD-like"/>
    <property type="match status" value="1"/>
</dbReference>
<reference evidence="9" key="1">
    <citation type="submission" date="2021-02" db="EMBL/GenBank/DDBJ databases">
        <authorList>
            <person name="Dougan E. K."/>
            <person name="Rhodes N."/>
            <person name="Thang M."/>
            <person name="Chan C."/>
        </authorList>
    </citation>
    <scope>NUCLEOTIDE SEQUENCE</scope>
</reference>
<keyword evidence="4" id="KW-0479">Metal-binding</keyword>
<dbReference type="Proteomes" id="UP000604046">
    <property type="component" value="Unassembled WGS sequence"/>
</dbReference>
<dbReference type="EC" id="3.1.3.5" evidence="3"/>
<dbReference type="Pfam" id="PF05822">
    <property type="entry name" value="UMPH-1"/>
    <property type="match status" value="1"/>
</dbReference>
<comment type="similarity">
    <text evidence="2">Belongs to the pyrimidine 5'-nucleotidase family.</text>
</comment>
<comment type="catalytic activity">
    <reaction evidence="1">
        <text>a ribonucleoside 5'-phosphate + H2O = a ribonucleoside + phosphate</text>
        <dbReference type="Rhea" id="RHEA:12484"/>
        <dbReference type="ChEBI" id="CHEBI:15377"/>
        <dbReference type="ChEBI" id="CHEBI:18254"/>
        <dbReference type="ChEBI" id="CHEBI:43474"/>
        <dbReference type="ChEBI" id="CHEBI:58043"/>
        <dbReference type="EC" id="3.1.3.5"/>
    </reaction>
</comment>
<keyword evidence="7" id="KW-0460">Magnesium</keyword>
<dbReference type="GO" id="GO:0009117">
    <property type="term" value="P:nucleotide metabolic process"/>
    <property type="evidence" value="ECO:0007669"/>
    <property type="project" value="UniProtKB-KW"/>
</dbReference>
<keyword evidence="10" id="KW-1185">Reference proteome</keyword>
<sequence length="191" mass="21383">MNEWYGQVHELILKESVTRENIAGAVAGCQTIRPREGMFDFLRSCQEHVPAIPVIIMSAGLGDVIEEFLRQTLPFERAPTTHVVSNRMVFNEEGRLVDFSEPLLHMFNKTAAFLPEACRELAKGKRQCLLMGDGVGDCTMANGLEVEPFKIGFLNEKIEERMPEFQQKFDVVVTGDAPVPELAFRAIGGRV</sequence>
<accession>A0A812IBS6</accession>
<dbReference type="EMBL" id="CAJNDS010000217">
    <property type="protein sequence ID" value="CAE7029489.1"/>
    <property type="molecule type" value="Genomic_DNA"/>
</dbReference>
<comment type="caution">
    <text evidence="9">The sequence shown here is derived from an EMBL/GenBank/DDBJ whole genome shotgun (WGS) entry which is preliminary data.</text>
</comment>
<dbReference type="InterPro" id="IPR023214">
    <property type="entry name" value="HAD_sf"/>
</dbReference>
<dbReference type="PANTHER" id="PTHR13045">
    <property type="entry name" value="5'-NUCLEOTIDASE"/>
    <property type="match status" value="1"/>
</dbReference>
<dbReference type="Gene3D" id="3.40.50.1000">
    <property type="entry name" value="HAD superfamily/HAD-like"/>
    <property type="match status" value="1"/>
</dbReference>
<proteinExistence type="inferred from homology"/>
<evidence type="ECO:0000256" key="4">
    <source>
        <dbReference type="ARBA" id="ARBA00022723"/>
    </source>
</evidence>
<keyword evidence="8" id="KW-0546">Nucleotide metabolism</keyword>
<dbReference type="GO" id="GO:0005737">
    <property type="term" value="C:cytoplasm"/>
    <property type="evidence" value="ECO:0007669"/>
    <property type="project" value="InterPro"/>
</dbReference>